<proteinExistence type="predicted"/>
<reference evidence="2 3" key="1">
    <citation type="submission" date="2020-09" db="EMBL/GenBank/DDBJ databases">
        <title>De no assembly of potato wild relative species, Solanum commersonii.</title>
        <authorList>
            <person name="Cho K."/>
        </authorList>
    </citation>
    <scope>NUCLEOTIDE SEQUENCE [LARGE SCALE GENOMIC DNA]</scope>
    <source>
        <strain evidence="2">LZ3.2</strain>
        <tissue evidence="2">Leaf</tissue>
    </source>
</reference>
<organism evidence="2 3">
    <name type="scientific">Solanum commersonii</name>
    <name type="common">Commerson's wild potato</name>
    <name type="synonym">Commerson's nightshade</name>
    <dbReference type="NCBI Taxonomy" id="4109"/>
    <lineage>
        <taxon>Eukaryota</taxon>
        <taxon>Viridiplantae</taxon>
        <taxon>Streptophyta</taxon>
        <taxon>Embryophyta</taxon>
        <taxon>Tracheophyta</taxon>
        <taxon>Spermatophyta</taxon>
        <taxon>Magnoliopsida</taxon>
        <taxon>eudicotyledons</taxon>
        <taxon>Gunneridae</taxon>
        <taxon>Pentapetalae</taxon>
        <taxon>asterids</taxon>
        <taxon>lamiids</taxon>
        <taxon>Solanales</taxon>
        <taxon>Solanaceae</taxon>
        <taxon>Solanoideae</taxon>
        <taxon>Solaneae</taxon>
        <taxon>Solanum</taxon>
    </lineage>
</organism>
<sequence>MANLRDAKMVNDKRENGPIRGRRRVLTGSLHTVPDIHRLFNLHNDEIVWEFYASYAATLRGSISKRSKPLPQDPLTSTLVRGCSVDISPSTIRRFLYGPTADHSWSLNTSEFDYRWDIVLESLPSEELRRRERDTLVGQIHCCEMAASREWVVAHAFGHPEGDINFVAKFLQFLVRSGVDQSDNQRSTLPASLLARYERHWGPPLLTPFHALFFGCAGTLECDRHCDRLVHPTGALDIGLIRDEANVAAPRREPQVKVPHLGTDLAFLMGRAGAMTPRPSHHPGSFSRAASMGP</sequence>
<name>A0A9J5ZSN2_SOLCO</name>
<gene>
    <name evidence="2" type="ORF">H5410_015041</name>
</gene>
<dbReference type="AlphaFoldDB" id="A0A9J5ZSN2"/>
<protein>
    <submittedName>
        <fullName evidence="2">Uncharacterized protein</fullName>
    </submittedName>
</protein>
<dbReference type="EMBL" id="JACXVP010000003">
    <property type="protein sequence ID" value="KAG5615217.1"/>
    <property type="molecule type" value="Genomic_DNA"/>
</dbReference>
<dbReference type="Proteomes" id="UP000824120">
    <property type="component" value="Chromosome 3"/>
</dbReference>
<keyword evidence="3" id="KW-1185">Reference proteome</keyword>
<evidence type="ECO:0000313" key="3">
    <source>
        <dbReference type="Proteomes" id="UP000824120"/>
    </source>
</evidence>
<evidence type="ECO:0000256" key="1">
    <source>
        <dbReference type="SAM" id="MobiDB-lite"/>
    </source>
</evidence>
<dbReference type="OrthoDB" id="1327928at2759"/>
<feature type="region of interest" description="Disordered" evidence="1">
    <location>
        <begin position="273"/>
        <end position="294"/>
    </location>
</feature>
<evidence type="ECO:0000313" key="2">
    <source>
        <dbReference type="EMBL" id="KAG5615217.1"/>
    </source>
</evidence>
<comment type="caution">
    <text evidence="2">The sequence shown here is derived from an EMBL/GenBank/DDBJ whole genome shotgun (WGS) entry which is preliminary data.</text>
</comment>
<accession>A0A9J5ZSN2</accession>